<sequence>MSRRLWVHPENSSRLLRAGQTRRCRYCGNYVDWHYKADGSPVPLVPQEFPARQIPDGKRWHLSRGTVYPGDGGSRFCRIAHTAVCPAADESDTHPRLLPVRRHLAVHSRKLVETGTWARPAEAPTVSATRIADHTTSGPDREVALMLGVHYLAPGRIATLRCVALTPDKRRCPGTLLAATTPADAGRWRTVPVPYSGGLGAQFAGEPMDAYDLSALTYAQQLRWRWQHCMAHDRSVAPDIELTEWIAFNATDHAEYIRKELG</sequence>
<dbReference type="EMBL" id="SUMC01000041">
    <property type="protein sequence ID" value="TKA06294.1"/>
    <property type="molecule type" value="Genomic_DNA"/>
</dbReference>
<name>A0A4U0SAF7_9ACTN</name>
<evidence type="ECO:0000313" key="2">
    <source>
        <dbReference type="Proteomes" id="UP000305778"/>
    </source>
</evidence>
<keyword evidence="2" id="KW-1185">Reference proteome</keyword>
<dbReference type="OrthoDB" id="4289141at2"/>
<protein>
    <submittedName>
        <fullName evidence="1">Uncharacterized protein</fullName>
    </submittedName>
</protein>
<organism evidence="1 2">
    <name type="scientific">Actinacidiphila oryziradicis</name>
    <dbReference type="NCBI Taxonomy" id="2571141"/>
    <lineage>
        <taxon>Bacteria</taxon>
        <taxon>Bacillati</taxon>
        <taxon>Actinomycetota</taxon>
        <taxon>Actinomycetes</taxon>
        <taxon>Kitasatosporales</taxon>
        <taxon>Streptomycetaceae</taxon>
        <taxon>Actinacidiphila</taxon>
    </lineage>
</organism>
<dbReference type="Proteomes" id="UP000305778">
    <property type="component" value="Unassembled WGS sequence"/>
</dbReference>
<reference evidence="1 2" key="1">
    <citation type="submission" date="2019-04" db="EMBL/GenBank/DDBJ databases">
        <title>Streptomyces oryziradicis sp. nov., a novel actinomycete isolated from rhizosphere soil of rice (Oryza sativa L.).</title>
        <authorList>
            <person name="Li C."/>
        </authorList>
    </citation>
    <scope>NUCLEOTIDE SEQUENCE [LARGE SCALE GENOMIC DNA]</scope>
    <source>
        <strain evidence="1 2">NEAU-C40</strain>
    </source>
</reference>
<dbReference type="AlphaFoldDB" id="A0A4U0SAF7"/>
<dbReference type="RefSeq" id="WP_136727655.1">
    <property type="nucleotide sequence ID" value="NZ_SUMC01000041.1"/>
</dbReference>
<dbReference type="Pfam" id="PF19561">
    <property type="entry name" value="DUF6083"/>
    <property type="match status" value="1"/>
</dbReference>
<gene>
    <name evidence="1" type="ORF">FCI23_32790</name>
</gene>
<accession>A0A4U0SAF7</accession>
<dbReference type="InterPro" id="IPR045729">
    <property type="entry name" value="DUF6083"/>
</dbReference>
<evidence type="ECO:0000313" key="1">
    <source>
        <dbReference type="EMBL" id="TKA06294.1"/>
    </source>
</evidence>
<proteinExistence type="predicted"/>
<comment type="caution">
    <text evidence="1">The sequence shown here is derived from an EMBL/GenBank/DDBJ whole genome shotgun (WGS) entry which is preliminary data.</text>
</comment>